<evidence type="ECO:0000256" key="4">
    <source>
        <dbReference type="ARBA" id="ARBA00023136"/>
    </source>
</evidence>
<feature type="transmembrane region" description="Helical" evidence="5">
    <location>
        <begin position="721"/>
        <end position="746"/>
    </location>
</feature>
<proteinExistence type="predicted"/>
<dbReference type="InterPro" id="IPR017500">
    <property type="entry name" value="Phage_infect_YhgE_N"/>
</dbReference>
<dbReference type="PANTHER" id="PTHR43077:SF10">
    <property type="entry name" value="TRANSPORT PERMEASE PROTEIN"/>
    <property type="match status" value="1"/>
</dbReference>
<dbReference type="Proteomes" id="UP001645859">
    <property type="component" value="Unassembled WGS sequence"/>
</dbReference>
<reference evidence="6 7" key="1">
    <citation type="submission" date="2018-09" db="EMBL/GenBank/DDBJ databases">
        <title>Comparative genomics of Leucobacter spp.</title>
        <authorList>
            <person name="Reis A.C."/>
            <person name="Kolvenbach B.A."/>
            <person name="Corvini P.F.X."/>
            <person name="Nunes O.C."/>
        </authorList>
    </citation>
    <scope>NUCLEOTIDE SEQUENCE [LARGE SCALE GENOMIC DNA]</scope>
    <source>
        <strain evidence="6 7">TAN 31504</strain>
    </source>
</reference>
<dbReference type="Gene3D" id="1.10.287.950">
    <property type="entry name" value="Methyl-accepting chemotaxis protein"/>
    <property type="match status" value="2"/>
</dbReference>
<feature type="transmembrane region" description="Helical" evidence="5">
    <location>
        <begin position="16"/>
        <end position="38"/>
    </location>
</feature>
<dbReference type="NCBIfam" id="TIGR03061">
    <property type="entry name" value="pip_yhgE_Nterm"/>
    <property type="match status" value="1"/>
</dbReference>
<organism evidence="6 7">
    <name type="scientific">Leucobacter chromiireducens subsp. solipictus</name>
    <dbReference type="NCBI Taxonomy" id="398235"/>
    <lineage>
        <taxon>Bacteria</taxon>
        <taxon>Bacillati</taxon>
        <taxon>Actinomycetota</taxon>
        <taxon>Actinomycetes</taxon>
        <taxon>Micrococcales</taxon>
        <taxon>Microbacteriaceae</taxon>
        <taxon>Leucobacter</taxon>
    </lineage>
</organism>
<feature type="transmembrane region" description="Helical" evidence="5">
    <location>
        <begin position="577"/>
        <end position="598"/>
    </location>
</feature>
<name>A0ABS1SJ31_9MICO</name>
<keyword evidence="2 5" id="KW-0812">Transmembrane</keyword>
<feature type="transmembrane region" description="Helical" evidence="5">
    <location>
        <begin position="646"/>
        <end position="669"/>
    </location>
</feature>
<comment type="subcellular location">
    <subcellularLocation>
        <location evidence="1">Membrane</location>
        <topology evidence="1">Multi-pass membrane protein</topology>
    </subcellularLocation>
</comment>
<protein>
    <submittedName>
        <fullName evidence="6">YhgE/Pip domain-containing protein</fullName>
    </submittedName>
</protein>
<feature type="transmembrane region" description="Helical" evidence="5">
    <location>
        <begin position="676"/>
        <end position="701"/>
    </location>
</feature>
<evidence type="ECO:0000313" key="6">
    <source>
        <dbReference type="EMBL" id="MBL3680391.1"/>
    </source>
</evidence>
<evidence type="ECO:0000256" key="2">
    <source>
        <dbReference type="ARBA" id="ARBA00022692"/>
    </source>
</evidence>
<dbReference type="InterPro" id="IPR023908">
    <property type="entry name" value="xxxLxxG_rpt"/>
</dbReference>
<dbReference type="RefSeq" id="WP_202345669.1">
    <property type="nucleotide sequence ID" value="NZ_BAAAPI010000005.1"/>
</dbReference>
<dbReference type="InterPro" id="IPR051328">
    <property type="entry name" value="T7SS_ABC-Transporter"/>
</dbReference>
<evidence type="ECO:0000256" key="5">
    <source>
        <dbReference type="SAM" id="Phobius"/>
    </source>
</evidence>
<comment type="caution">
    <text evidence="6">The sequence shown here is derived from an EMBL/GenBank/DDBJ whole genome shotgun (WGS) entry which is preliminary data.</text>
</comment>
<gene>
    <name evidence="6" type="ORF">D3230_13995</name>
</gene>
<sequence>MSAALTRISSRKPVRWTTLLGLILVPLTVAGVLLWGLWNPTERLDSVTAAVVNHDEAVELDGQLVPLGRVLAGELIGEAGAAADTEDTNFTWVLTDEDDADAGLKDGRYATVVTIPKDFSAAATSLSGDPDKATQANIDIRESDRGRLIDTALSGIVTQTATSVLNQQLGEQFVGSVFVGMTELHGGLSDAADGATKLADGGTQLSDGATQLADGTQQLADGTQQLSAGAGQLSSGAGQLAGGAGELSNGAAQLSGGANALSGGISELAAGTGALAGGANELSTGAAGLAGGLRVFASGDGADNPGIAGYAAGAQEYAAGAETLSAGIGEYTGNVNAIVGQVLAGGGQLDTTLLQVHTAISDGTIPMPSEEAKQQALDAIATTRGELAGIGGNLTLLQEAGNKLATGAQQSAGGAAGLASGAQDLAGGAAELAAGAEGLAGGAAELAAGVGGVSAGTSQLAAGASELATGASGVASGASGLAQGATGLASGTAELASGTAELAANTPELADGAAQLADGVGQSASGASELATGLGAAVNGIPNYTEAQRDKIAEIALTPVKSEGGSDELFNASGVPLFAGIALWAGALAAFLVLAPLWRRTRDAARGIGAITLRSALPAIGLGAAQGAIAGIVLPIALGYDFAQAAGFFGLALLAGIAFTLLVQGLSALLGGVGRFIAFVLLVVAFAVGIVSTVPGPLAALGDASPVGAALAGFQAVATGASGAGGSAVLLVLWGALGLVLTGLAVRKVRAAA</sequence>
<dbReference type="NCBIfam" id="TIGR03057">
    <property type="entry name" value="xxxLxxG_by_4"/>
    <property type="match status" value="7"/>
</dbReference>
<evidence type="ECO:0000256" key="1">
    <source>
        <dbReference type="ARBA" id="ARBA00004141"/>
    </source>
</evidence>
<keyword evidence="7" id="KW-1185">Reference proteome</keyword>
<keyword evidence="3 5" id="KW-1133">Transmembrane helix</keyword>
<feature type="transmembrane region" description="Helical" evidence="5">
    <location>
        <begin position="619"/>
        <end position="640"/>
    </location>
</feature>
<evidence type="ECO:0000313" key="7">
    <source>
        <dbReference type="Proteomes" id="UP001645859"/>
    </source>
</evidence>
<accession>A0ABS1SJ31</accession>
<keyword evidence="4 5" id="KW-0472">Membrane</keyword>
<evidence type="ECO:0000256" key="3">
    <source>
        <dbReference type="ARBA" id="ARBA00022989"/>
    </source>
</evidence>
<dbReference type="PANTHER" id="PTHR43077">
    <property type="entry name" value="TRANSPORT PERMEASE YVFS-RELATED"/>
    <property type="match status" value="1"/>
</dbReference>
<dbReference type="EMBL" id="QYAC01000008">
    <property type="protein sequence ID" value="MBL3680391.1"/>
    <property type="molecule type" value="Genomic_DNA"/>
</dbReference>